<dbReference type="GO" id="GO:0008880">
    <property type="term" value="F:glucuronate isomerase activity"/>
    <property type="evidence" value="ECO:0007669"/>
    <property type="project" value="UniProtKB-UniRule"/>
</dbReference>
<dbReference type="EC" id="5.3.1.12" evidence="4 7"/>
<evidence type="ECO:0000256" key="7">
    <source>
        <dbReference type="HAMAP-Rule" id="MF_00675"/>
    </source>
</evidence>
<protein>
    <recommendedName>
        <fullName evidence="5 7">Uronate isomerase</fullName>
        <ecNumber evidence="4 7">5.3.1.12</ecNumber>
    </recommendedName>
    <alternativeName>
        <fullName evidence="7">Glucuronate isomerase</fullName>
    </alternativeName>
    <alternativeName>
        <fullName evidence="7">Uronic isomerase</fullName>
    </alternativeName>
</protein>
<dbReference type="EMBL" id="AOPO01000009">
    <property type="protein sequence ID" value="ELY21017.1"/>
    <property type="molecule type" value="Genomic_DNA"/>
</dbReference>
<evidence type="ECO:0000256" key="1">
    <source>
        <dbReference type="ARBA" id="ARBA00001165"/>
    </source>
</evidence>
<dbReference type="AlphaFoldDB" id="L9U8D2"/>
<dbReference type="Pfam" id="PF02614">
    <property type="entry name" value="UxaC"/>
    <property type="match status" value="1"/>
</dbReference>
<dbReference type="HAMAP" id="MF_00675">
    <property type="entry name" value="UxaC"/>
    <property type="match status" value="1"/>
</dbReference>
<dbReference type="InterPro" id="IPR032466">
    <property type="entry name" value="Metal_Hydrolase"/>
</dbReference>
<dbReference type="Gene3D" id="3.20.20.140">
    <property type="entry name" value="Metal-dependent hydrolases"/>
    <property type="match status" value="1"/>
</dbReference>
<comment type="pathway">
    <text evidence="2 7">Carbohydrate metabolism; pentose and glucuronate interconversion.</text>
</comment>
<sequence>MMEFNDNVEFMGKDFLLENEAARRLYHEHAAIMPICDYHSHLDPVEIAHNTQFDNLTQLWLKGDHYKWRAMRCAGVAEQRITGDVSDRERFQAWAETVPDCLGNPLYHWTHLELKKPLGIDNILLSAQTAEEIWHLSKQRLATPQLSAQGILERFNVRTICTTDDPVDSLETHQRHAKANTGPTMLPTFRADAVLKIEQPAFVDYLATLEVASGVTIQRFDDLLAALYQRLEHFESLGCCLSDHSLEKPVFVEPPAAYELDRILDRRKRGNELSSDDVHGFTTAVLLWLGKEYARRGWVMQLHIGALRDLSQRGRRDIGANSGFDAIGDITYAEPLAALLDALDSQHQLPRTVLYNLNPRDNEMLAGLAGSFQGDGIPGKVQFGAAWWFNDQRDGMERQLTTQMQFGLLRHFVGMLTDSRSLLSFSRHEYFRRIFCQMLGTQMTRGELPNDIDRVGELVRAVCYHNVQRYLFER</sequence>
<comment type="catalytic activity">
    <reaction evidence="1 7">
        <text>D-glucuronate = D-fructuronate</text>
        <dbReference type="Rhea" id="RHEA:13049"/>
        <dbReference type="ChEBI" id="CHEBI:58720"/>
        <dbReference type="ChEBI" id="CHEBI:59863"/>
        <dbReference type="EC" id="5.3.1.12"/>
    </reaction>
</comment>
<reference evidence="8 9" key="1">
    <citation type="journal article" date="2013" name="Genome Announc.">
        <title>Draft Genome of the Marine Gammaproteobacterium Halomonas titanicae.</title>
        <authorList>
            <person name="Sanchez-Porro C."/>
            <person name="de la Haba R.R."/>
            <person name="Cruz-Hernandez N."/>
            <person name="Gonzalez J.M."/>
            <person name="Reyes-Guirao C."/>
            <person name="Navarro-Sampedro L."/>
            <person name="Carballo M."/>
            <person name="Ventosa A."/>
        </authorList>
    </citation>
    <scope>NUCLEOTIDE SEQUENCE [LARGE SCALE GENOMIC DNA]</scope>
    <source>
        <strain evidence="8 9">BH1</strain>
    </source>
</reference>
<dbReference type="Proteomes" id="UP000011651">
    <property type="component" value="Unassembled WGS sequence"/>
</dbReference>
<evidence type="ECO:0000256" key="2">
    <source>
        <dbReference type="ARBA" id="ARBA00004892"/>
    </source>
</evidence>
<dbReference type="GO" id="GO:0042840">
    <property type="term" value="P:D-glucuronate catabolic process"/>
    <property type="evidence" value="ECO:0007669"/>
    <property type="project" value="TreeGrafter"/>
</dbReference>
<dbReference type="Gene3D" id="1.10.2020.10">
    <property type="entry name" value="uronate isomerase, domain 2, chain A"/>
    <property type="match status" value="1"/>
</dbReference>
<evidence type="ECO:0000313" key="9">
    <source>
        <dbReference type="Proteomes" id="UP000011651"/>
    </source>
</evidence>
<evidence type="ECO:0000256" key="3">
    <source>
        <dbReference type="ARBA" id="ARBA00008397"/>
    </source>
</evidence>
<proteinExistence type="inferred from homology"/>
<evidence type="ECO:0000256" key="4">
    <source>
        <dbReference type="ARBA" id="ARBA00012546"/>
    </source>
</evidence>
<organism evidence="8 9">
    <name type="scientific">Vreelandella titanicae BH1</name>
    <dbReference type="NCBI Taxonomy" id="1204738"/>
    <lineage>
        <taxon>Bacteria</taxon>
        <taxon>Pseudomonadati</taxon>
        <taxon>Pseudomonadota</taxon>
        <taxon>Gammaproteobacteria</taxon>
        <taxon>Oceanospirillales</taxon>
        <taxon>Halomonadaceae</taxon>
        <taxon>Vreelandella</taxon>
    </lineage>
</organism>
<name>L9U8D2_9GAMM</name>
<dbReference type="InterPro" id="IPR003766">
    <property type="entry name" value="Uronate_isomerase"/>
</dbReference>
<accession>L9U8D2</accession>
<dbReference type="NCBIfam" id="NF002794">
    <property type="entry name" value="PRK02925.1"/>
    <property type="match status" value="1"/>
</dbReference>
<dbReference type="PATRIC" id="fig|1204738.3.peg.3203"/>
<evidence type="ECO:0000256" key="6">
    <source>
        <dbReference type="ARBA" id="ARBA00023235"/>
    </source>
</evidence>
<dbReference type="PANTHER" id="PTHR30068">
    <property type="entry name" value="URONATE ISOMERASE"/>
    <property type="match status" value="1"/>
</dbReference>
<dbReference type="SUPFAM" id="SSF51556">
    <property type="entry name" value="Metallo-dependent hydrolases"/>
    <property type="match status" value="1"/>
</dbReference>
<dbReference type="GO" id="GO:0019698">
    <property type="term" value="P:D-galacturonate catabolic process"/>
    <property type="evidence" value="ECO:0007669"/>
    <property type="project" value="TreeGrafter"/>
</dbReference>
<comment type="catalytic activity">
    <reaction evidence="7">
        <text>aldehydo-D-galacturonate = keto-D-tagaturonate</text>
        <dbReference type="Rhea" id="RHEA:27702"/>
        <dbReference type="ChEBI" id="CHEBI:12952"/>
        <dbReference type="ChEBI" id="CHEBI:17886"/>
    </reaction>
</comment>
<evidence type="ECO:0000256" key="5">
    <source>
        <dbReference type="ARBA" id="ARBA00020555"/>
    </source>
</evidence>
<evidence type="ECO:0000313" key="8">
    <source>
        <dbReference type="EMBL" id="ELY21017.1"/>
    </source>
</evidence>
<dbReference type="UniPathway" id="UPA00246"/>
<comment type="similarity">
    <text evidence="3 7">Belongs to the metallo-dependent hydrolases superfamily. Uronate isomerase family.</text>
</comment>
<comment type="caution">
    <text evidence="8">The sequence shown here is derived from an EMBL/GenBank/DDBJ whole genome shotgun (WGS) entry which is preliminary data.</text>
</comment>
<gene>
    <name evidence="7" type="primary">uxaC</name>
    <name evidence="8" type="ORF">HALTITAN_2130</name>
</gene>
<keyword evidence="6 7" id="KW-0413">Isomerase</keyword>
<dbReference type="PANTHER" id="PTHR30068:SF4">
    <property type="entry name" value="URONATE ISOMERASE"/>
    <property type="match status" value="1"/>
</dbReference>